<keyword evidence="3" id="KW-0833">Ubl conjugation pathway</keyword>
<name>A0A7I4YS60_HAECO</name>
<evidence type="ECO:0000256" key="1">
    <source>
        <dbReference type="ARBA" id="ARBA00022723"/>
    </source>
</evidence>
<proteinExistence type="predicted"/>
<evidence type="ECO:0000313" key="7">
    <source>
        <dbReference type="Proteomes" id="UP000025227"/>
    </source>
</evidence>
<feature type="domain" description="IBR" evidence="6">
    <location>
        <begin position="614"/>
        <end position="674"/>
    </location>
</feature>
<dbReference type="GO" id="GO:0008270">
    <property type="term" value="F:zinc ion binding"/>
    <property type="evidence" value="ECO:0007669"/>
    <property type="project" value="UniProtKB-KW"/>
</dbReference>
<feature type="region of interest" description="Disordered" evidence="5">
    <location>
        <begin position="170"/>
        <end position="198"/>
    </location>
</feature>
<keyword evidence="1" id="KW-0479">Metal-binding</keyword>
<accession>A0A7I4YS60</accession>
<evidence type="ECO:0000256" key="2">
    <source>
        <dbReference type="ARBA" id="ARBA00022771"/>
    </source>
</evidence>
<evidence type="ECO:0000313" key="8">
    <source>
        <dbReference type="WBParaSite" id="HCON_00127294-00001"/>
    </source>
</evidence>
<dbReference type="CDD" id="cd20335">
    <property type="entry name" value="BRcat_RBR"/>
    <property type="match status" value="1"/>
</dbReference>
<dbReference type="PANTHER" id="PTHR31063">
    <property type="entry name" value="PROTEIN CBG08668"/>
    <property type="match status" value="1"/>
</dbReference>
<dbReference type="Pfam" id="PF01485">
    <property type="entry name" value="IBR"/>
    <property type="match status" value="1"/>
</dbReference>
<evidence type="ECO:0000259" key="6">
    <source>
        <dbReference type="Pfam" id="PF01485"/>
    </source>
</evidence>
<dbReference type="WBParaSite" id="HCON_00127294-00001">
    <property type="protein sequence ID" value="HCON_00127294-00001"/>
    <property type="gene ID" value="HCON_00127294"/>
</dbReference>
<dbReference type="AlphaFoldDB" id="A0A7I4YS60"/>
<dbReference type="OMA" id="LICETSI"/>
<dbReference type="SUPFAM" id="SSF57850">
    <property type="entry name" value="RING/U-box"/>
    <property type="match status" value="1"/>
</dbReference>
<keyword evidence="2" id="KW-0863">Zinc-finger</keyword>
<organism evidence="7 8">
    <name type="scientific">Haemonchus contortus</name>
    <name type="common">Barber pole worm</name>
    <dbReference type="NCBI Taxonomy" id="6289"/>
    <lineage>
        <taxon>Eukaryota</taxon>
        <taxon>Metazoa</taxon>
        <taxon>Ecdysozoa</taxon>
        <taxon>Nematoda</taxon>
        <taxon>Chromadorea</taxon>
        <taxon>Rhabditida</taxon>
        <taxon>Rhabditina</taxon>
        <taxon>Rhabditomorpha</taxon>
        <taxon>Strongyloidea</taxon>
        <taxon>Trichostrongylidae</taxon>
        <taxon>Haemonchus</taxon>
    </lineage>
</organism>
<keyword evidence="4" id="KW-0862">Zinc</keyword>
<protein>
    <submittedName>
        <fullName evidence="8">IBR domain-containing protein</fullName>
    </submittedName>
</protein>
<dbReference type="Proteomes" id="UP000025227">
    <property type="component" value="Unplaced"/>
</dbReference>
<feature type="compositionally biased region" description="Basic residues" evidence="5">
    <location>
        <begin position="187"/>
        <end position="197"/>
    </location>
</feature>
<dbReference type="PANTHER" id="PTHR31063:SF3">
    <property type="entry name" value="ENHANCER OF POLYCOMB-LIKE PROTEIN"/>
    <property type="match status" value="1"/>
</dbReference>
<keyword evidence="7" id="KW-1185">Reference proteome</keyword>
<feature type="compositionally biased region" description="Polar residues" evidence="5">
    <location>
        <begin position="177"/>
        <end position="186"/>
    </location>
</feature>
<sequence length="882" mass="101833">MVSPNWESDSSSTYWESDSAPYYDSRYTLYFSDDEDPYFRSDHPLWWTKPGCADGKRSKKKRLGSTVVPGAALSSIMKTVEDPANVLSKKGRDRLLSNCTDPFMPGVIYSMEKRNRWKEANPAKLLDSADNDEVSAQVVEMRTPFPENYWKYRAVFGVHELDGNGEMVSKTAGGQGTTLSCMTSPGRQKHRRSRRKQGCNVFEESEKSDAEEVAPGKARIRYTIMHEKPGYYGQYVRRRGSFDTWKSGRSRRICYSDPELSEVEQNEQIEDDGHESKRDKKFHLGDFLTEPRVRRQRGAKSSNLSLSFEKIDLPETDKLKPFDLVDIPSTAKGFFEFGCIDTTDWTDSSFVEQVEALRTNGYEVRWLDRSHQRVLIDATNVVDQPESHTGEPTVVVVIERCFKNNVPGQLLRVHLNSSYLPKEKFDWKIFKKYLTKGKKLGIEDIVDRAARLPQISKRRYGKRLDYSSQIEQSKERLPMFNVKEFIGSTHRISYKHMENMLREQVDTDTFEILSIDGEDDDIRDRTDIPSKCSMERSPSIPSGVKCDDCGNNRISDLYEMEDCWLCRQCVAQLAIRQIRADCVPVNLPFVTPSNITGYDVLPSILPLPLLNFYTKYAATKLIKQSMSNIVLRECPGCKHVVEIVMPNEYNFARCECGIVWCTVCKKEPHWPMTCETAAEWRRRWKYRGLRDDKRSIRLRKISCCCLGPPIVFEELEEYVECENCMIAFNPQSMYRLSYRGYPYRCGKVPVVKDVFLPGFYVPPIKNEVIEICEKARDLRFGVTDMDDLDRACHDIKHTDPNVKSCRNIMLMALYIIEYGTAWVHMEKSLSDREALKSMLTQLIRQHEEVLNAPNFKKSSLSKSLQSLDIVVRKTVDLIKKNL</sequence>
<dbReference type="InterPro" id="IPR002867">
    <property type="entry name" value="IBR_dom"/>
</dbReference>
<evidence type="ECO:0000256" key="4">
    <source>
        <dbReference type="ARBA" id="ARBA00022833"/>
    </source>
</evidence>
<reference evidence="8" key="1">
    <citation type="submission" date="2020-12" db="UniProtKB">
        <authorList>
            <consortium name="WormBaseParasite"/>
        </authorList>
    </citation>
    <scope>IDENTIFICATION</scope>
    <source>
        <strain evidence="8">MHco3</strain>
    </source>
</reference>
<evidence type="ECO:0000256" key="3">
    <source>
        <dbReference type="ARBA" id="ARBA00022786"/>
    </source>
</evidence>
<evidence type="ECO:0000256" key="5">
    <source>
        <dbReference type="SAM" id="MobiDB-lite"/>
    </source>
</evidence>
<dbReference type="OrthoDB" id="5786205at2759"/>